<dbReference type="InParanoid" id="A0A1V8SIN9"/>
<feature type="transmembrane region" description="Helical" evidence="1">
    <location>
        <begin position="352"/>
        <end position="373"/>
    </location>
</feature>
<proteinExistence type="predicted"/>
<accession>A0A1V8SIN9</accession>
<dbReference type="PANTHER" id="PTHR19346">
    <property type="entry name" value="SUGAR PHOSPHATE TRANSPORTER DOMAIN-CONTAINING PROTEIN"/>
    <property type="match status" value="1"/>
</dbReference>
<comment type="caution">
    <text evidence="2">The sequence shown here is derived from an EMBL/GenBank/DDBJ whole genome shotgun (WGS) entry which is preliminary data.</text>
</comment>
<evidence type="ECO:0000256" key="1">
    <source>
        <dbReference type="SAM" id="Phobius"/>
    </source>
</evidence>
<dbReference type="EMBL" id="NAJO01000042">
    <property type="protein sequence ID" value="OQN99024.1"/>
    <property type="molecule type" value="Genomic_DNA"/>
</dbReference>
<feature type="transmembrane region" description="Helical" evidence="1">
    <location>
        <begin position="84"/>
        <end position="102"/>
    </location>
</feature>
<dbReference type="AlphaFoldDB" id="A0A1V8SIN9"/>
<keyword evidence="1" id="KW-0812">Transmembrane</keyword>
<feature type="transmembrane region" description="Helical" evidence="1">
    <location>
        <begin position="45"/>
        <end position="63"/>
    </location>
</feature>
<dbReference type="PANTHER" id="PTHR19346:SF4">
    <property type="entry name" value="SUGAR PHOSPHATE TRANSPORTER DOMAIN-CONTAINING PROTEIN"/>
    <property type="match status" value="1"/>
</dbReference>
<evidence type="ECO:0000313" key="3">
    <source>
        <dbReference type="Proteomes" id="UP000192596"/>
    </source>
</evidence>
<evidence type="ECO:0000313" key="2">
    <source>
        <dbReference type="EMBL" id="OQN99024.1"/>
    </source>
</evidence>
<dbReference type="InterPro" id="IPR026505">
    <property type="entry name" value="Solute_c_fam_35_mem_F3/F4"/>
</dbReference>
<name>A0A1V8SIN9_9PEZI</name>
<keyword evidence="3" id="KW-1185">Reference proteome</keyword>
<keyword evidence="1" id="KW-1133">Transmembrane helix</keyword>
<dbReference type="OrthoDB" id="10062838at2759"/>
<feature type="transmembrane region" description="Helical" evidence="1">
    <location>
        <begin position="210"/>
        <end position="228"/>
    </location>
</feature>
<keyword evidence="1" id="KW-0472">Membrane</keyword>
<feature type="transmembrane region" description="Helical" evidence="1">
    <location>
        <begin position="248"/>
        <end position="267"/>
    </location>
</feature>
<dbReference type="Proteomes" id="UP000192596">
    <property type="component" value="Unassembled WGS sequence"/>
</dbReference>
<dbReference type="InterPro" id="IPR037185">
    <property type="entry name" value="EmrE-like"/>
</dbReference>
<feature type="transmembrane region" description="Helical" evidence="1">
    <location>
        <begin position="184"/>
        <end position="203"/>
    </location>
</feature>
<feature type="transmembrane region" description="Helical" evidence="1">
    <location>
        <begin position="122"/>
        <end position="141"/>
    </location>
</feature>
<protein>
    <recommendedName>
        <fullName evidence="4">EamA domain-containing protein</fullName>
    </recommendedName>
</protein>
<feature type="transmembrane region" description="Helical" evidence="1">
    <location>
        <begin position="153"/>
        <end position="178"/>
    </location>
</feature>
<evidence type="ECO:0008006" key="4">
    <source>
        <dbReference type="Google" id="ProtNLM"/>
    </source>
</evidence>
<feature type="transmembrane region" description="Helical" evidence="1">
    <location>
        <begin position="324"/>
        <end position="345"/>
    </location>
</feature>
<reference evidence="3" key="1">
    <citation type="submission" date="2017-03" db="EMBL/GenBank/DDBJ databases">
        <title>Genomes of endolithic fungi from Antarctica.</title>
        <authorList>
            <person name="Coleine C."/>
            <person name="Masonjones S."/>
            <person name="Stajich J.E."/>
        </authorList>
    </citation>
    <scope>NUCLEOTIDE SEQUENCE [LARGE SCALE GENOMIC DNA]</scope>
    <source>
        <strain evidence="3">CCFEE 5527</strain>
    </source>
</reference>
<feature type="transmembrane region" description="Helical" evidence="1">
    <location>
        <begin position="288"/>
        <end position="312"/>
    </location>
</feature>
<organism evidence="2 3">
    <name type="scientific">Cryoendolithus antarcticus</name>
    <dbReference type="NCBI Taxonomy" id="1507870"/>
    <lineage>
        <taxon>Eukaryota</taxon>
        <taxon>Fungi</taxon>
        <taxon>Dikarya</taxon>
        <taxon>Ascomycota</taxon>
        <taxon>Pezizomycotina</taxon>
        <taxon>Dothideomycetes</taxon>
        <taxon>Dothideomycetidae</taxon>
        <taxon>Cladosporiales</taxon>
        <taxon>Cladosporiaceae</taxon>
        <taxon>Cryoendolithus</taxon>
    </lineage>
</organism>
<feature type="transmembrane region" description="Helical" evidence="1">
    <location>
        <begin position="379"/>
        <end position="396"/>
    </location>
</feature>
<sequence>MEPTTETQQPLLDDDSSSDSGIEMTRLHNGLPSPSLLSTQITKPVPILHIALALLVTIAGFVINTESAAYYEDVLGWKKPFCSLYIMHSSLALPWACHLLYSRLSSQRKTYKTWVRDYNNDLRAAISGIEAFATAGPAMVWKRSGSLGGPLDYLATAMALVTVVLTVSGMAWFVALVWTTPGDLTAIYNCSTFFAAVFSVPLLRQKLSGASTGAVALSIIGTFIIAYGDTTAVHIESEGEGKVGTRRLLGNVVSSVGAVAFGLYEVLFKKYACSSRPAGSVASLHLTFAASALTGMYTFSTFWVVLLVLHIVGIETFVIPSLYVALWIAISVLSGAIAMTSLLILVTWTNPVFSSVASVLSVFFVAIADWLLFGLVPSVPTYAGGLIIIVAFVLMAREEVGHGKR</sequence>
<dbReference type="SUPFAM" id="SSF103481">
    <property type="entry name" value="Multidrug resistance efflux transporter EmrE"/>
    <property type="match status" value="2"/>
</dbReference>
<gene>
    <name evidence="2" type="ORF">B0A48_14885</name>
</gene>